<evidence type="ECO:0000256" key="11">
    <source>
        <dbReference type="SAM" id="SignalP"/>
    </source>
</evidence>
<feature type="region of interest" description="Disordered" evidence="9">
    <location>
        <begin position="245"/>
        <end position="272"/>
    </location>
</feature>
<organism evidence="12 13">
    <name type="scientific">Erinaceus europaeus</name>
    <name type="common">Western European hedgehog</name>
    <dbReference type="NCBI Taxonomy" id="9365"/>
    <lineage>
        <taxon>Eukaryota</taxon>
        <taxon>Metazoa</taxon>
        <taxon>Chordata</taxon>
        <taxon>Craniata</taxon>
        <taxon>Vertebrata</taxon>
        <taxon>Euteleostomi</taxon>
        <taxon>Mammalia</taxon>
        <taxon>Eutheria</taxon>
        <taxon>Laurasiatheria</taxon>
        <taxon>Eulipotyphla</taxon>
        <taxon>Erinaceidae</taxon>
        <taxon>Erinaceinae</taxon>
        <taxon>Erinaceus</taxon>
    </lineage>
</organism>
<evidence type="ECO:0000256" key="3">
    <source>
        <dbReference type="ARBA" id="ARBA00022729"/>
    </source>
</evidence>
<proteinExistence type="predicted"/>
<accession>A0ABM3WP10</accession>
<dbReference type="GeneID" id="103122604"/>
<dbReference type="PANTHER" id="PTHR23037">
    <property type="entry name" value="CYTOKINE RECEPTOR"/>
    <property type="match status" value="1"/>
</dbReference>
<gene>
    <name evidence="13" type="primary">IL12RB1</name>
</gene>
<evidence type="ECO:0000313" key="13">
    <source>
        <dbReference type="RefSeq" id="XP_060038306.1"/>
    </source>
</evidence>
<evidence type="ECO:0000256" key="5">
    <source>
        <dbReference type="ARBA" id="ARBA00023136"/>
    </source>
</evidence>
<keyword evidence="12" id="KW-1185">Reference proteome</keyword>
<keyword evidence="6" id="KW-1015">Disulfide bond</keyword>
<evidence type="ECO:0000256" key="2">
    <source>
        <dbReference type="ARBA" id="ARBA00022692"/>
    </source>
</evidence>
<keyword evidence="3 11" id="KW-0732">Signal</keyword>
<feature type="transmembrane region" description="Helical" evidence="10">
    <location>
        <begin position="526"/>
        <end position="548"/>
    </location>
</feature>
<keyword evidence="8" id="KW-0325">Glycoprotein</keyword>
<dbReference type="InterPro" id="IPR013783">
    <property type="entry name" value="Ig-like_fold"/>
</dbReference>
<dbReference type="Proteomes" id="UP001652624">
    <property type="component" value="Chromosome 23"/>
</dbReference>
<evidence type="ECO:0000256" key="1">
    <source>
        <dbReference type="ARBA" id="ARBA00004479"/>
    </source>
</evidence>
<keyword evidence="2 10" id="KW-0812">Transmembrane</keyword>
<feature type="chain" id="PRO_5045429649" evidence="11">
    <location>
        <begin position="26"/>
        <end position="612"/>
    </location>
</feature>
<feature type="signal peptide" evidence="11">
    <location>
        <begin position="1"/>
        <end position="25"/>
    </location>
</feature>
<evidence type="ECO:0000256" key="9">
    <source>
        <dbReference type="SAM" id="MobiDB-lite"/>
    </source>
</evidence>
<dbReference type="Gene3D" id="2.60.40.10">
    <property type="entry name" value="Immunoglobulins"/>
    <property type="match status" value="1"/>
</dbReference>
<dbReference type="CDD" id="cd00063">
    <property type="entry name" value="FN3"/>
    <property type="match status" value="1"/>
</dbReference>
<dbReference type="InterPro" id="IPR003961">
    <property type="entry name" value="FN3_dom"/>
</dbReference>
<dbReference type="InterPro" id="IPR036116">
    <property type="entry name" value="FN3_sf"/>
</dbReference>
<evidence type="ECO:0000256" key="6">
    <source>
        <dbReference type="ARBA" id="ARBA00023157"/>
    </source>
</evidence>
<name>A0ABM3WP10_ERIEU</name>
<comment type="subcellular location">
    <subcellularLocation>
        <location evidence="1">Membrane</location>
        <topology evidence="1">Single-pass type I membrane protein</topology>
    </subcellularLocation>
</comment>
<reference evidence="13" key="1">
    <citation type="submission" date="2025-08" db="UniProtKB">
        <authorList>
            <consortium name="RefSeq"/>
        </authorList>
    </citation>
    <scope>IDENTIFICATION</scope>
</reference>
<sequence>MVGLGARWAPLLLLLFFHLLPRLTGSSCDSIGCCFQDLLPGETGPGPGAPRMSWAAVTGTPPTPDSAGPGGPSAPDCYRVLSVGYECSWEFQGAVAGVLHFLRVCMNESGHCCHFPAVNTTSRPFSDQDGVSVLRPVTVWVDTRGPGLALRSPPVTLTLNNWVKYDPPLGAVEVARHGERLLASWEPPDRQEDAEPQARVRVNGGSWELGDCERQQDTGPRGRRRELCLLPLAAAQAQELQIRRRRRGPRGPWSNWGHSVCVPQKNTTEPPVDVSLTPMGSGGRRRLTLLRQPPQLGELCPPPLDYRVALRMRSCCGPTQAAPWLLAPGQALHLLLSGAAYDLTVVRDPDTHNQSTSIVAVPPRGAGVQDSSVGANGVLGRWPGLEQGVTYCMEWRLWAQDGEPVSCTVTQAKNWEPADWANHSRVLAAVAPGQEACYGVSLLASKRPRKLTSWSTVFFTHHFGGNEQLVAPTETHVPLYGLQAGTAYTVQVRADTAWRTGIWSQPQRFSTRERGIPRAQLPVSSIALVSLGSFLGVLLLGVLGSLGLSRAARHLCPPLPTPWASSAIDFPSSHSKQAWLWISPEDCPEEEAPPEEALVVDASWVLGPGGSG</sequence>
<evidence type="ECO:0000313" key="12">
    <source>
        <dbReference type="Proteomes" id="UP001652624"/>
    </source>
</evidence>
<evidence type="ECO:0000256" key="7">
    <source>
        <dbReference type="ARBA" id="ARBA00023170"/>
    </source>
</evidence>
<evidence type="ECO:0000256" key="4">
    <source>
        <dbReference type="ARBA" id="ARBA00022989"/>
    </source>
</evidence>
<dbReference type="SUPFAM" id="SSF49265">
    <property type="entry name" value="Fibronectin type III"/>
    <property type="match status" value="2"/>
</dbReference>
<keyword evidence="5 10" id="KW-0472">Membrane</keyword>
<evidence type="ECO:0000256" key="8">
    <source>
        <dbReference type="ARBA" id="ARBA00023180"/>
    </source>
</evidence>
<evidence type="ECO:0000256" key="10">
    <source>
        <dbReference type="SAM" id="Phobius"/>
    </source>
</evidence>
<keyword evidence="7 13" id="KW-0675">Receptor</keyword>
<dbReference type="RefSeq" id="XP_060038306.1">
    <property type="nucleotide sequence ID" value="XM_060182323.1"/>
</dbReference>
<dbReference type="PANTHER" id="PTHR23037:SF28">
    <property type="entry name" value="ERYTHROPOIETIN RECEPTOR"/>
    <property type="match status" value="1"/>
</dbReference>
<keyword evidence="4 10" id="KW-1133">Transmembrane helix</keyword>
<protein>
    <submittedName>
        <fullName evidence="13">Interleukin-12 receptor subunit beta-1 isoform X2</fullName>
    </submittedName>
</protein>